<feature type="region of interest" description="Disordered" evidence="4">
    <location>
        <begin position="297"/>
        <end position="324"/>
    </location>
</feature>
<evidence type="ECO:0008006" key="8">
    <source>
        <dbReference type="Google" id="ProtNLM"/>
    </source>
</evidence>
<dbReference type="InterPro" id="IPR011990">
    <property type="entry name" value="TPR-like_helical_dom_sf"/>
</dbReference>
<dbReference type="Pfam" id="PF13181">
    <property type="entry name" value="TPR_8"/>
    <property type="match status" value="1"/>
</dbReference>
<evidence type="ECO:0000256" key="1">
    <source>
        <dbReference type="ARBA" id="ARBA00022737"/>
    </source>
</evidence>
<keyword evidence="2 3" id="KW-0802">TPR repeat</keyword>
<comment type="caution">
    <text evidence="6">The sequence shown here is derived from an EMBL/GenBank/DDBJ whole genome shotgun (WGS) entry which is preliminary data.</text>
</comment>
<dbReference type="PANTHER" id="PTHR45641:SF19">
    <property type="entry name" value="NEPHROCYSTIN-3"/>
    <property type="match status" value="1"/>
</dbReference>
<evidence type="ECO:0000256" key="4">
    <source>
        <dbReference type="SAM" id="MobiDB-lite"/>
    </source>
</evidence>
<protein>
    <recommendedName>
        <fullName evidence="8">KIF-binding protein</fullName>
    </recommendedName>
</protein>
<dbReference type="Gene3D" id="1.25.40.10">
    <property type="entry name" value="Tetratricopeptide repeat domain"/>
    <property type="match status" value="2"/>
</dbReference>
<organism evidence="6 7">
    <name type="scientific">Cylindrotheca closterium</name>
    <dbReference type="NCBI Taxonomy" id="2856"/>
    <lineage>
        <taxon>Eukaryota</taxon>
        <taxon>Sar</taxon>
        <taxon>Stramenopiles</taxon>
        <taxon>Ochrophyta</taxon>
        <taxon>Bacillariophyta</taxon>
        <taxon>Bacillariophyceae</taxon>
        <taxon>Bacillariophycidae</taxon>
        <taxon>Bacillariales</taxon>
        <taxon>Bacillariaceae</taxon>
        <taxon>Cylindrotheca</taxon>
    </lineage>
</organism>
<reference evidence="6" key="1">
    <citation type="submission" date="2023-08" db="EMBL/GenBank/DDBJ databases">
        <authorList>
            <person name="Audoor S."/>
            <person name="Bilcke G."/>
        </authorList>
    </citation>
    <scope>NUCLEOTIDE SEQUENCE</scope>
</reference>
<dbReference type="Pfam" id="PF13374">
    <property type="entry name" value="TPR_10"/>
    <property type="match status" value="1"/>
</dbReference>
<evidence type="ECO:0000256" key="5">
    <source>
        <dbReference type="SAM" id="SignalP"/>
    </source>
</evidence>
<gene>
    <name evidence="6" type="ORF">CYCCA115_LOCUS13301</name>
</gene>
<dbReference type="AlphaFoldDB" id="A0AAD2JI35"/>
<evidence type="ECO:0000313" key="6">
    <source>
        <dbReference type="EMBL" id="CAJ1951914.1"/>
    </source>
</evidence>
<dbReference type="SUPFAM" id="SSF48452">
    <property type="entry name" value="TPR-like"/>
    <property type="match status" value="1"/>
</dbReference>
<keyword evidence="7" id="KW-1185">Reference proteome</keyword>
<keyword evidence="1" id="KW-0677">Repeat</keyword>
<proteinExistence type="predicted"/>
<evidence type="ECO:0000256" key="3">
    <source>
        <dbReference type="PROSITE-ProRule" id="PRU00339"/>
    </source>
</evidence>
<accession>A0AAD2JI35</accession>
<feature type="chain" id="PRO_5041922056" description="KIF-binding protein" evidence="5">
    <location>
        <begin position="25"/>
        <end position="693"/>
    </location>
</feature>
<dbReference type="Proteomes" id="UP001295423">
    <property type="component" value="Unassembled WGS sequence"/>
</dbReference>
<keyword evidence="5" id="KW-0732">Signal</keyword>
<feature type="signal peptide" evidence="5">
    <location>
        <begin position="1"/>
        <end position="24"/>
    </location>
</feature>
<feature type="region of interest" description="Disordered" evidence="4">
    <location>
        <begin position="78"/>
        <end position="97"/>
    </location>
</feature>
<evidence type="ECO:0000313" key="7">
    <source>
        <dbReference type="Proteomes" id="UP001295423"/>
    </source>
</evidence>
<dbReference type="PANTHER" id="PTHR45641">
    <property type="entry name" value="TETRATRICOPEPTIDE REPEAT PROTEIN (AFU_ORTHOLOGUE AFUA_6G03870)"/>
    <property type="match status" value="1"/>
</dbReference>
<sequence length="693" mass="78385">MKVAVRLLWQLLLVAAYFWQAALADTSELICQEEQGSKNGELVCSFRVDPAKPMKDRRLKHCTDDVCVNAVAWSTEPQRQSQSTTKNNHDDSANDDQGDILKVGLATYRKPYSKYYSASISQWLNQTPKMSKIEDPLGWAKWCGTLGSLHVHDYKEPYDLELAINVLQESVQLIEDHFQIVGSDSFGSDDVWESFRASVYNTLGEAYYLNPNIDHGTEALDHYETALAIYESLVQKQDQDSESIRTAEHVKTRQVYALTLGKVGSALIQLHSAEKLEVNSLDSDDLSADMASTTTMSTFNENDKNSQSDEDPNTTSSNRSPKLQRASEVLILAQDIYHSQCKEHLPTSEATTTTYSGYYQQKHIPDPSAYVEACVDFATTLQYASTVESLSGNYPGALDYMKRAMLVYTGEINILDETVSDAHVDSVLSNVYSMWYYMGSVDSIGSLMANIADTYGQLGKHQESKTTYMVAMRFYSMFHLTPPPTAQNLYTEVSMDEATKTMLDSYLSMLKEYRRGTASNADPGQPMYQTDDTYEGDILYNLGTIYLYAGDDKEGMDWFEEAITVYQRTHNTKNKNRISKHQQRWSQIASIKASLKRIYFGQGRFDDSNQAHQESMDLFLELYGDGVNPYVQLLHDQVVQANDRYQQTASQHEGSEEMIGGENSINLEHYLQSIQNATEKIESDKKKDDEKEL</sequence>
<dbReference type="EMBL" id="CAKOGP040001792">
    <property type="protein sequence ID" value="CAJ1951914.1"/>
    <property type="molecule type" value="Genomic_DNA"/>
</dbReference>
<name>A0AAD2JI35_9STRA</name>
<feature type="repeat" description="TPR" evidence="3">
    <location>
        <begin position="536"/>
        <end position="569"/>
    </location>
</feature>
<evidence type="ECO:0000256" key="2">
    <source>
        <dbReference type="ARBA" id="ARBA00022803"/>
    </source>
</evidence>
<dbReference type="PROSITE" id="PS50005">
    <property type="entry name" value="TPR"/>
    <property type="match status" value="1"/>
</dbReference>
<dbReference type="SMART" id="SM00028">
    <property type="entry name" value="TPR"/>
    <property type="match status" value="3"/>
</dbReference>
<dbReference type="InterPro" id="IPR019734">
    <property type="entry name" value="TPR_rpt"/>
</dbReference>